<dbReference type="Pfam" id="PF18143">
    <property type="entry name" value="HAD_SAK_2"/>
    <property type="match status" value="1"/>
</dbReference>
<sequence>MSQETKRKRKRDNNASVLKVIFLDIDGVLLPFPQKGPPKGTLFPTNTIKALDRLLKATQASLVLSSTWRALDRFVQDILDDFQKHGLGVTAFHDMTDKHYHAERQWEIHRWLSQNEGVNKLYWLVLDDEELIKGEENEKLASTFQGHVVKPISSVGLTEEDVDRGIQLWQEQLASK</sequence>
<evidence type="ECO:0000313" key="2">
    <source>
        <dbReference type="Proteomes" id="UP001295423"/>
    </source>
</evidence>
<accession>A0AAD2FXR9</accession>
<protein>
    <submittedName>
        <fullName evidence="1">Uncharacterized protein</fullName>
    </submittedName>
</protein>
<gene>
    <name evidence="1" type="ORF">CYCCA115_LOCUS15903</name>
</gene>
<proteinExistence type="predicted"/>
<dbReference type="AlphaFoldDB" id="A0AAD2FXR9"/>
<reference evidence="1" key="1">
    <citation type="submission" date="2023-08" db="EMBL/GenBank/DDBJ databases">
        <authorList>
            <person name="Audoor S."/>
            <person name="Bilcke G."/>
        </authorList>
    </citation>
    <scope>NUCLEOTIDE SEQUENCE</scope>
</reference>
<comment type="caution">
    <text evidence="1">The sequence shown here is derived from an EMBL/GenBank/DDBJ whole genome shotgun (WGS) entry which is preliminary data.</text>
</comment>
<dbReference type="EMBL" id="CAKOGP040001892">
    <property type="protein sequence ID" value="CAJ1955745.1"/>
    <property type="molecule type" value="Genomic_DNA"/>
</dbReference>
<evidence type="ECO:0000313" key="1">
    <source>
        <dbReference type="EMBL" id="CAJ1955745.1"/>
    </source>
</evidence>
<dbReference type="Proteomes" id="UP001295423">
    <property type="component" value="Unassembled WGS sequence"/>
</dbReference>
<name>A0AAD2FXR9_9STRA</name>
<keyword evidence="2" id="KW-1185">Reference proteome</keyword>
<organism evidence="1 2">
    <name type="scientific">Cylindrotheca closterium</name>
    <dbReference type="NCBI Taxonomy" id="2856"/>
    <lineage>
        <taxon>Eukaryota</taxon>
        <taxon>Sar</taxon>
        <taxon>Stramenopiles</taxon>
        <taxon>Ochrophyta</taxon>
        <taxon>Bacillariophyta</taxon>
        <taxon>Bacillariophyceae</taxon>
        <taxon>Bacillariophycidae</taxon>
        <taxon>Bacillariales</taxon>
        <taxon>Bacillariaceae</taxon>
        <taxon>Cylindrotheca</taxon>
    </lineage>
</organism>